<dbReference type="GO" id="GO:0004984">
    <property type="term" value="F:olfactory receptor activity"/>
    <property type="evidence" value="ECO:0007669"/>
    <property type="project" value="InterPro"/>
</dbReference>
<dbReference type="PANTHER" id="PTHR26454:SF53">
    <property type="entry name" value="OLFACTORY RECEPTOR 6J1"/>
    <property type="match status" value="1"/>
</dbReference>
<name>A0A6I9Y653_9SAUR</name>
<evidence type="ECO:0000256" key="1">
    <source>
        <dbReference type="ARBA" id="ARBA00004651"/>
    </source>
</evidence>
<dbReference type="Pfam" id="PF13853">
    <property type="entry name" value="7tm_4"/>
    <property type="match status" value="1"/>
</dbReference>
<evidence type="ECO:0000256" key="10">
    <source>
        <dbReference type="ARBA" id="ARBA00023180"/>
    </source>
</evidence>
<dbReference type="Gene3D" id="1.20.1070.10">
    <property type="entry name" value="Rhodopsin 7-helix transmembrane proteins"/>
    <property type="match status" value="1"/>
</dbReference>
<accession>A0A6I9Y653</accession>
<keyword evidence="6 13" id="KW-1133">Transmembrane helix</keyword>
<evidence type="ECO:0000256" key="6">
    <source>
        <dbReference type="ARBA" id="ARBA00022989"/>
    </source>
</evidence>
<keyword evidence="3 13" id="KW-0716">Sensory transduction</keyword>
<keyword evidence="4 12" id="KW-0812">Transmembrane</keyword>
<feature type="transmembrane region" description="Helical" evidence="13">
    <location>
        <begin position="130"/>
        <end position="156"/>
    </location>
</feature>
<evidence type="ECO:0000256" key="8">
    <source>
        <dbReference type="ARBA" id="ARBA00023136"/>
    </source>
</evidence>
<evidence type="ECO:0000256" key="2">
    <source>
        <dbReference type="ARBA" id="ARBA00022475"/>
    </source>
</evidence>
<feature type="domain" description="G-protein coupled receptors family 1 profile" evidence="14">
    <location>
        <begin position="39"/>
        <end position="288"/>
    </location>
</feature>
<feature type="transmembrane region" description="Helical" evidence="13">
    <location>
        <begin position="238"/>
        <end position="259"/>
    </location>
</feature>
<evidence type="ECO:0000313" key="15">
    <source>
        <dbReference type="Proteomes" id="UP000504617"/>
    </source>
</evidence>
<evidence type="ECO:0000256" key="12">
    <source>
        <dbReference type="RuleBase" id="RU000688"/>
    </source>
</evidence>
<dbReference type="GO" id="GO:0004930">
    <property type="term" value="F:G protein-coupled receptor activity"/>
    <property type="evidence" value="ECO:0007669"/>
    <property type="project" value="UniProtKB-KW"/>
</dbReference>
<dbReference type="FunFam" id="1.20.1070.10:FF:000010">
    <property type="entry name" value="Olfactory receptor"/>
    <property type="match status" value="1"/>
</dbReference>
<keyword evidence="10" id="KW-0325">Glycoprotein</keyword>
<evidence type="ECO:0000259" key="14">
    <source>
        <dbReference type="PROSITE" id="PS50262"/>
    </source>
</evidence>
<dbReference type="PROSITE" id="PS00237">
    <property type="entry name" value="G_PROTEIN_RECEP_F1_1"/>
    <property type="match status" value="1"/>
</dbReference>
<feature type="transmembrane region" description="Helical" evidence="13">
    <location>
        <begin position="195"/>
        <end position="226"/>
    </location>
</feature>
<reference evidence="16" key="1">
    <citation type="submission" date="2025-08" db="UniProtKB">
        <authorList>
            <consortium name="RefSeq"/>
        </authorList>
    </citation>
    <scope>IDENTIFICATION</scope>
    <source>
        <tissue evidence="16">Skeletal muscle</tissue>
    </source>
</reference>
<dbReference type="KEGG" id="tsr:106547684"/>
<dbReference type="SUPFAM" id="SSF81321">
    <property type="entry name" value="Family A G protein-coupled receptor-like"/>
    <property type="match status" value="1"/>
</dbReference>
<evidence type="ECO:0000256" key="13">
    <source>
        <dbReference type="RuleBase" id="RU363047"/>
    </source>
</evidence>
<organism evidence="15 16">
    <name type="scientific">Thamnophis sirtalis</name>
    <dbReference type="NCBI Taxonomy" id="35019"/>
    <lineage>
        <taxon>Eukaryota</taxon>
        <taxon>Metazoa</taxon>
        <taxon>Chordata</taxon>
        <taxon>Craniata</taxon>
        <taxon>Vertebrata</taxon>
        <taxon>Euteleostomi</taxon>
        <taxon>Lepidosauria</taxon>
        <taxon>Squamata</taxon>
        <taxon>Bifurcata</taxon>
        <taxon>Unidentata</taxon>
        <taxon>Episquamata</taxon>
        <taxon>Toxicofera</taxon>
        <taxon>Serpentes</taxon>
        <taxon>Colubroidea</taxon>
        <taxon>Colubridae</taxon>
        <taxon>Natricinae</taxon>
        <taxon>Thamnophis</taxon>
    </lineage>
</organism>
<sequence length="330" mass="37094">MGNHTGYEEFILLGFRTGRKAEIFLATVLMVVYTSTIFGNLTILFITISDSSLHTPMYFFLGNLSVLDLFFSTVTAPSLLRNLLSGIKTISFVSCMAQSYFYFFLGTVEYFLLMSMSYDRYVAICNPLHYPVIMNGCFCIKMVVACWLAGFAFVLYPTIMVTRFSYCRSNVIDHFFCDSEPLLELSCTDTSSVQIVLFVLSSVVILCSLNLTLVSYIYIASAILVIPTDSGRKKAFNTCVSHLTLFLMASSVSILLYVIPPKPSTLGARKIPALLSSILNPFLSPFVYTLRNNLVKTILRKLFDQAQTFMVQKAEKFFIIVVRFVGKGRI</sequence>
<evidence type="ECO:0000256" key="3">
    <source>
        <dbReference type="ARBA" id="ARBA00022606"/>
    </source>
</evidence>
<evidence type="ECO:0000256" key="4">
    <source>
        <dbReference type="ARBA" id="ARBA00022692"/>
    </source>
</evidence>
<dbReference type="PANTHER" id="PTHR26454">
    <property type="entry name" value="OLFACTORY RECEPTOR"/>
    <property type="match status" value="1"/>
</dbReference>
<gene>
    <name evidence="16" type="primary">LOC106547684</name>
</gene>
<keyword evidence="5 13" id="KW-0552">Olfaction</keyword>
<proteinExistence type="inferred from homology"/>
<evidence type="ECO:0000256" key="7">
    <source>
        <dbReference type="ARBA" id="ARBA00023040"/>
    </source>
</evidence>
<dbReference type="OrthoDB" id="9902777at2759"/>
<keyword evidence="9 12" id="KW-0675">Receptor</keyword>
<evidence type="ECO:0000256" key="9">
    <source>
        <dbReference type="ARBA" id="ARBA00023170"/>
    </source>
</evidence>
<evidence type="ECO:0000313" key="16">
    <source>
        <dbReference type="RefSeq" id="XP_013920393.1"/>
    </source>
</evidence>
<keyword evidence="7 12" id="KW-0297">G-protein coupled receptor</keyword>
<dbReference type="GO" id="GO:0005886">
    <property type="term" value="C:plasma membrane"/>
    <property type="evidence" value="ECO:0007669"/>
    <property type="project" value="UniProtKB-SubCell"/>
</dbReference>
<protein>
    <recommendedName>
        <fullName evidence="13">Olfactory receptor</fullName>
    </recommendedName>
</protein>
<evidence type="ECO:0000256" key="11">
    <source>
        <dbReference type="ARBA" id="ARBA00023224"/>
    </source>
</evidence>
<feature type="transmembrane region" description="Helical" evidence="13">
    <location>
        <begin position="58"/>
        <end position="80"/>
    </location>
</feature>
<dbReference type="InterPro" id="IPR000276">
    <property type="entry name" value="GPCR_Rhodpsn"/>
</dbReference>
<dbReference type="InterPro" id="IPR000725">
    <property type="entry name" value="Olfact_rcpt"/>
</dbReference>
<keyword evidence="8 13" id="KW-0472">Membrane</keyword>
<feature type="transmembrane region" description="Helical" evidence="13">
    <location>
        <begin position="271"/>
        <end position="290"/>
    </location>
</feature>
<keyword evidence="2 13" id="KW-1003">Cell membrane</keyword>
<comment type="subcellular location">
    <subcellularLocation>
        <location evidence="1 13">Cell membrane</location>
        <topology evidence="1 13">Multi-pass membrane protein</topology>
    </subcellularLocation>
</comment>
<dbReference type="InterPro" id="IPR047132">
    <property type="entry name" value="Olfact_rcpt_6C-like"/>
</dbReference>
<dbReference type="Proteomes" id="UP000504617">
    <property type="component" value="Unplaced"/>
</dbReference>
<dbReference type="AlphaFoldDB" id="A0A6I9Y653"/>
<comment type="similarity">
    <text evidence="12">Belongs to the G-protein coupled receptor 1 family.</text>
</comment>
<keyword evidence="15" id="KW-1185">Reference proteome</keyword>
<feature type="transmembrane region" description="Helical" evidence="13">
    <location>
        <begin position="100"/>
        <end position="118"/>
    </location>
</feature>
<evidence type="ECO:0000256" key="5">
    <source>
        <dbReference type="ARBA" id="ARBA00022725"/>
    </source>
</evidence>
<dbReference type="CDD" id="cd15912">
    <property type="entry name" value="7tmA_OR6C-like"/>
    <property type="match status" value="1"/>
</dbReference>
<feature type="transmembrane region" description="Helical" evidence="13">
    <location>
        <begin position="23"/>
        <end position="46"/>
    </location>
</feature>
<dbReference type="InterPro" id="IPR017452">
    <property type="entry name" value="GPCR_Rhodpsn_7TM"/>
</dbReference>
<dbReference type="PRINTS" id="PR00245">
    <property type="entry name" value="OLFACTORYR"/>
</dbReference>
<dbReference type="RefSeq" id="XP_013920393.1">
    <property type="nucleotide sequence ID" value="XM_014064918.1"/>
</dbReference>
<dbReference type="PROSITE" id="PS50262">
    <property type="entry name" value="G_PROTEIN_RECEP_F1_2"/>
    <property type="match status" value="1"/>
</dbReference>
<dbReference type="PRINTS" id="PR00237">
    <property type="entry name" value="GPCRRHODOPSN"/>
</dbReference>
<dbReference type="GeneID" id="106547684"/>
<keyword evidence="11 12" id="KW-0807">Transducer</keyword>